<accession>A0AAD8R2M1</accession>
<evidence type="ECO:0000259" key="5">
    <source>
        <dbReference type="Pfam" id="PF23598"/>
    </source>
</evidence>
<dbReference type="Pfam" id="PF23559">
    <property type="entry name" value="WHD_DRP"/>
    <property type="match status" value="1"/>
</dbReference>
<dbReference type="Gene3D" id="1.10.8.430">
    <property type="entry name" value="Helical domain of apoptotic protease-activating factors"/>
    <property type="match status" value="1"/>
</dbReference>
<comment type="caution">
    <text evidence="6">The sequence shown here is derived from an EMBL/GenBank/DDBJ whole genome shotgun (WGS) entry which is preliminary data.</text>
</comment>
<evidence type="ECO:0000259" key="3">
    <source>
        <dbReference type="Pfam" id="PF00931"/>
    </source>
</evidence>
<dbReference type="AlphaFoldDB" id="A0AAD8R2M1"/>
<evidence type="ECO:0000313" key="7">
    <source>
        <dbReference type="Proteomes" id="UP001231189"/>
    </source>
</evidence>
<dbReference type="PANTHER" id="PTHR23155:SF906">
    <property type="entry name" value="OS08G0205100 PROTEIN"/>
    <property type="match status" value="1"/>
</dbReference>
<dbReference type="InterPro" id="IPR002182">
    <property type="entry name" value="NB-ARC"/>
</dbReference>
<dbReference type="InterPro" id="IPR027417">
    <property type="entry name" value="P-loop_NTPase"/>
</dbReference>
<dbReference type="InterPro" id="IPR036388">
    <property type="entry name" value="WH-like_DNA-bd_sf"/>
</dbReference>
<dbReference type="InterPro" id="IPR058922">
    <property type="entry name" value="WHD_DRP"/>
</dbReference>
<dbReference type="Gene3D" id="3.80.10.10">
    <property type="entry name" value="Ribonuclease Inhibitor"/>
    <property type="match status" value="1"/>
</dbReference>
<dbReference type="FunFam" id="1.10.10.10:FF:000322">
    <property type="entry name" value="Probable disease resistance protein At1g63360"/>
    <property type="match status" value="1"/>
</dbReference>
<dbReference type="GO" id="GO:0042742">
    <property type="term" value="P:defense response to bacterium"/>
    <property type="evidence" value="ECO:0007669"/>
    <property type="project" value="UniProtKB-ARBA"/>
</dbReference>
<keyword evidence="2" id="KW-0611">Plant defense</keyword>
<dbReference type="Gene3D" id="1.10.10.10">
    <property type="entry name" value="Winged helix-like DNA-binding domain superfamily/Winged helix DNA-binding domain"/>
    <property type="match status" value="1"/>
</dbReference>
<dbReference type="InterPro" id="IPR032675">
    <property type="entry name" value="LRR_dom_sf"/>
</dbReference>
<reference evidence="6" key="1">
    <citation type="submission" date="2023-07" db="EMBL/GenBank/DDBJ databases">
        <title>A chromosome-level genome assembly of Lolium multiflorum.</title>
        <authorList>
            <person name="Chen Y."/>
            <person name="Copetti D."/>
            <person name="Kolliker R."/>
            <person name="Studer B."/>
        </authorList>
    </citation>
    <scope>NUCLEOTIDE SEQUENCE</scope>
    <source>
        <strain evidence="6">02402/16</strain>
        <tissue evidence="6">Leaf</tissue>
    </source>
</reference>
<protein>
    <recommendedName>
        <fullName evidence="8">NB-ARC domain-containing protein</fullName>
    </recommendedName>
</protein>
<evidence type="ECO:0000313" key="6">
    <source>
        <dbReference type="EMBL" id="KAK1613673.1"/>
    </source>
</evidence>
<evidence type="ECO:0000259" key="4">
    <source>
        <dbReference type="Pfam" id="PF23559"/>
    </source>
</evidence>
<dbReference type="Proteomes" id="UP001231189">
    <property type="component" value="Unassembled WGS sequence"/>
</dbReference>
<keyword evidence="7" id="KW-1185">Reference proteome</keyword>
<dbReference type="Pfam" id="PF00931">
    <property type="entry name" value="NB-ARC"/>
    <property type="match status" value="1"/>
</dbReference>
<dbReference type="SUPFAM" id="SSF52058">
    <property type="entry name" value="L domain-like"/>
    <property type="match status" value="1"/>
</dbReference>
<feature type="domain" description="NB-ARC" evidence="3">
    <location>
        <begin position="2"/>
        <end position="168"/>
    </location>
</feature>
<dbReference type="PRINTS" id="PR00364">
    <property type="entry name" value="DISEASERSIST"/>
</dbReference>
<dbReference type="InterPro" id="IPR042197">
    <property type="entry name" value="Apaf_helical"/>
</dbReference>
<dbReference type="GO" id="GO:0002758">
    <property type="term" value="P:innate immune response-activating signaling pathway"/>
    <property type="evidence" value="ECO:0007669"/>
    <property type="project" value="UniProtKB-ARBA"/>
</dbReference>
<dbReference type="GO" id="GO:0043531">
    <property type="term" value="F:ADP binding"/>
    <property type="evidence" value="ECO:0007669"/>
    <property type="project" value="InterPro"/>
</dbReference>
<dbReference type="EMBL" id="JAUUTY010000006">
    <property type="protein sequence ID" value="KAK1613673.1"/>
    <property type="molecule type" value="Genomic_DNA"/>
</dbReference>
<organism evidence="6 7">
    <name type="scientific">Lolium multiflorum</name>
    <name type="common">Italian ryegrass</name>
    <name type="synonym">Lolium perenne subsp. multiflorum</name>
    <dbReference type="NCBI Taxonomy" id="4521"/>
    <lineage>
        <taxon>Eukaryota</taxon>
        <taxon>Viridiplantae</taxon>
        <taxon>Streptophyta</taxon>
        <taxon>Embryophyta</taxon>
        <taxon>Tracheophyta</taxon>
        <taxon>Spermatophyta</taxon>
        <taxon>Magnoliopsida</taxon>
        <taxon>Liliopsida</taxon>
        <taxon>Poales</taxon>
        <taxon>Poaceae</taxon>
        <taxon>BOP clade</taxon>
        <taxon>Pooideae</taxon>
        <taxon>Poodae</taxon>
        <taxon>Poeae</taxon>
        <taxon>Poeae Chloroplast Group 2 (Poeae type)</taxon>
        <taxon>Loliodinae</taxon>
        <taxon>Loliinae</taxon>
        <taxon>Lolium</taxon>
    </lineage>
</organism>
<dbReference type="Pfam" id="PF23598">
    <property type="entry name" value="LRR_14"/>
    <property type="match status" value="1"/>
</dbReference>
<evidence type="ECO:0000256" key="1">
    <source>
        <dbReference type="ARBA" id="ARBA00022737"/>
    </source>
</evidence>
<keyword evidence="1" id="KW-0677">Repeat</keyword>
<dbReference type="GO" id="GO:0009626">
    <property type="term" value="P:plant-type hypersensitive response"/>
    <property type="evidence" value="ECO:0007669"/>
    <property type="project" value="UniProtKB-ARBA"/>
</dbReference>
<gene>
    <name evidence="6" type="ORF">QYE76_019190</name>
</gene>
<name>A0AAD8R2M1_LOLMU</name>
<evidence type="ECO:0008006" key="8">
    <source>
        <dbReference type="Google" id="ProtNLM"/>
    </source>
</evidence>
<sequence length="762" mass="85762">MEEPMNELVNLLADNEEQMKMVSIVGFGGLGKTTLANVVYGKLKGNFDLCAFVSVSQKPNVPEIIHSLLSQLGSTSYHECELNVLLGQHREHLENNRCLIVIDDIWDVQAWGIIKCVFPENNVGSRVIVTTRIQDVAKACCLHGGDHIIEMKPLSNEDSRRLFLDRIFGSEEACPHQLRDISVEILKGCGGLPLAIISISSMLSGEYADKKERWEHVRDSLGLATNFATERMMQILNLSYTDLPPHLRTCFLYLGMYPEDYKIDRSNLERQWMAEGFISKEDGQDVEKVARGYFNELVTRSLIQPVDFDNKGSVITCTVHDMILDLILMKSAEENFFTIVDDPQAITRLNYKARRLSVRFDGSSTGLSKVPRNISLSQLRSVMFFGRSQNIPPLSEFMFLRVLFMNLSHCTINLAGLCKLHQLRYLCIACSSWYQLPTHIGVLQHLETLDVPNCDNISSDVVYLPSLMHLNIGPSLLDGIGNMKFLRHLSGFDIRVNTLDNIIGLGGLTNLRCLIVERSRPSDELEMIYINCLYSECGLFPDKDRDRRMDALNSSLINLYNLEDLHINMWGLLDGLMLLSSPPAPYGIVRLIVSPRCWFSKVPNWMGELHNLVEFQCQVAELLNDGVSILADLPALTVLDIQIQQATKEMIVIYGRGGFPALKFFKLLLCSTSYLTFQEGAMPKLHKLKLKFNASGVEQNEAPAGIEHLLAIEELSAGIGCADFQDFDKASIESAFRTALKMHPSNPRVEIDLLRKEVHSAI</sequence>
<evidence type="ECO:0000256" key="2">
    <source>
        <dbReference type="ARBA" id="ARBA00022821"/>
    </source>
</evidence>
<feature type="domain" description="Disease resistance R13L4/SHOC-2-like LRR" evidence="5">
    <location>
        <begin position="378"/>
        <end position="748"/>
    </location>
</feature>
<dbReference type="PANTHER" id="PTHR23155">
    <property type="entry name" value="DISEASE RESISTANCE PROTEIN RP"/>
    <property type="match status" value="1"/>
</dbReference>
<dbReference type="SUPFAM" id="SSF52540">
    <property type="entry name" value="P-loop containing nucleoside triphosphate hydrolases"/>
    <property type="match status" value="1"/>
</dbReference>
<proteinExistence type="predicted"/>
<dbReference type="Gene3D" id="3.40.50.300">
    <property type="entry name" value="P-loop containing nucleotide triphosphate hydrolases"/>
    <property type="match status" value="1"/>
</dbReference>
<dbReference type="InterPro" id="IPR044974">
    <property type="entry name" value="Disease_R_plants"/>
</dbReference>
<feature type="domain" description="Disease resistance protein winged helix" evidence="4">
    <location>
        <begin position="256"/>
        <end position="327"/>
    </location>
</feature>
<dbReference type="InterPro" id="IPR055414">
    <property type="entry name" value="LRR_R13L4/SHOC2-like"/>
</dbReference>